<dbReference type="EMBL" id="CM008053">
    <property type="protein sequence ID" value="PVH33890.1"/>
    <property type="molecule type" value="Genomic_DNA"/>
</dbReference>
<dbReference type="Gene3D" id="3.40.50.1000">
    <property type="entry name" value="HAD superfamily/HAD-like"/>
    <property type="match status" value="1"/>
</dbReference>
<organism evidence="1">
    <name type="scientific">Panicum hallii</name>
    <dbReference type="NCBI Taxonomy" id="206008"/>
    <lineage>
        <taxon>Eukaryota</taxon>
        <taxon>Viridiplantae</taxon>
        <taxon>Streptophyta</taxon>
        <taxon>Embryophyta</taxon>
        <taxon>Tracheophyta</taxon>
        <taxon>Spermatophyta</taxon>
        <taxon>Magnoliopsida</taxon>
        <taxon>Liliopsida</taxon>
        <taxon>Poales</taxon>
        <taxon>Poaceae</taxon>
        <taxon>PACMAD clade</taxon>
        <taxon>Panicoideae</taxon>
        <taxon>Panicodae</taxon>
        <taxon>Paniceae</taxon>
        <taxon>Panicinae</taxon>
        <taxon>Panicum</taxon>
        <taxon>Panicum sect. Panicum</taxon>
    </lineage>
</organism>
<name>A0A2T8I892_9POAL</name>
<dbReference type="InterPro" id="IPR023214">
    <property type="entry name" value="HAD_sf"/>
</dbReference>
<gene>
    <name evidence="1" type="ORF">PAHAL_8G084700</name>
</gene>
<evidence type="ECO:0000313" key="1">
    <source>
        <dbReference type="EMBL" id="PVH33890.1"/>
    </source>
</evidence>
<dbReference type="NCBIfam" id="TIGR01509">
    <property type="entry name" value="HAD-SF-IA-v3"/>
    <property type="match status" value="1"/>
</dbReference>
<dbReference type="Proteomes" id="UP000243499">
    <property type="component" value="Chromosome 8"/>
</dbReference>
<accession>A0A2T8I892</accession>
<dbReference type="SUPFAM" id="SSF56784">
    <property type="entry name" value="HAD-like"/>
    <property type="match status" value="1"/>
</dbReference>
<dbReference type="InterPro" id="IPR036412">
    <property type="entry name" value="HAD-like_sf"/>
</dbReference>
<protein>
    <recommendedName>
        <fullName evidence="2">FCP1 homology domain-containing protein</fullName>
    </recommendedName>
</protein>
<dbReference type="PANTHER" id="PTHR43611:SF3">
    <property type="entry name" value="FLAVIN MONONUCLEOTIDE HYDROLASE 1, CHLOROPLATIC"/>
    <property type="match status" value="1"/>
</dbReference>
<evidence type="ECO:0008006" key="2">
    <source>
        <dbReference type="Google" id="ProtNLM"/>
    </source>
</evidence>
<dbReference type="PANTHER" id="PTHR43611">
    <property type="entry name" value="ALPHA-D-GLUCOSE 1-PHOSPHATE PHOSPHATASE"/>
    <property type="match status" value="1"/>
</dbReference>
<dbReference type="Gramene" id="PVH33890">
    <property type="protein sequence ID" value="PVH33890"/>
    <property type="gene ID" value="PAHAL_8G084700"/>
</dbReference>
<sequence>MVSLLPRAPYLASLPKSASSSLRPSPPAMSSSSSAARAEAVARPRKLPVLLFDVMDTLVRDPFYHHIPAFFKMSMKELLESKHPTAWSEFEKGLIDEVSKSAWYQLIEDKLKLSKYLSWTFCSCRTGKRKPSPEFYLQAIDHLNVDPASCIFIDDRMVNIEAALSVGMVGLQFKNAEALRKDLCALGVELPPLVCEGEAQVQ</sequence>
<dbReference type="AlphaFoldDB" id="A0A2T8I892"/>
<dbReference type="InterPro" id="IPR006439">
    <property type="entry name" value="HAD-SF_hydro_IA"/>
</dbReference>
<reference evidence="1" key="1">
    <citation type="submission" date="2018-04" db="EMBL/GenBank/DDBJ databases">
        <title>WGS assembly of Panicum hallii.</title>
        <authorList>
            <person name="Lovell J."/>
            <person name="Jenkins J."/>
            <person name="Lowry D."/>
            <person name="Mamidi S."/>
            <person name="Sreedasyam A."/>
            <person name="Weng X."/>
            <person name="Barry K."/>
            <person name="Bonette J."/>
            <person name="Campitelli B."/>
            <person name="Daum C."/>
            <person name="Gordon S."/>
            <person name="Gould B."/>
            <person name="Lipzen A."/>
            <person name="Macqueen A."/>
            <person name="Palacio-Mejia J."/>
            <person name="Plott C."/>
            <person name="Shakirov E."/>
            <person name="Shu S."/>
            <person name="Yoshinaga Y."/>
            <person name="Zane M."/>
            <person name="Rokhsar D."/>
            <person name="Grimwood J."/>
            <person name="Schmutz J."/>
            <person name="Juenger T."/>
        </authorList>
    </citation>
    <scope>NUCLEOTIDE SEQUENCE [LARGE SCALE GENOMIC DNA]</scope>
    <source>
        <strain evidence="1">FIL2</strain>
    </source>
</reference>
<dbReference type="Pfam" id="PF00702">
    <property type="entry name" value="Hydrolase"/>
    <property type="match status" value="1"/>
</dbReference>
<proteinExistence type="predicted"/>